<feature type="region of interest" description="Disordered" evidence="1">
    <location>
        <begin position="164"/>
        <end position="212"/>
    </location>
</feature>
<dbReference type="GO" id="GO:0006508">
    <property type="term" value="P:proteolysis"/>
    <property type="evidence" value="ECO:0007669"/>
    <property type="project" value="UniProtKB-KW"/>
</dbReference>
<proteinExistence type="predicted"/>
<comment type="caution">
    <text evidence="2">The sequence shown here is derived from an EMBL/GenBank/DDBJ whole genome shotgun (WGS) entry which is preliminary data.</text>
</comment>
<accession>A0A225WAS8</accession>
<sequence length="275" mass="30818">MHGDTLTANKVLGRTHEEMVENSVWVRLSEPKRIRQVVWADGSYKLIIAVTATTTAQVEDAMVPFQKSKRIQAQLRPPRSGLDVWVRAEAGADLWKWKHKLRTGCGETEIYFSQPPTPPTAGDGNDLTGVPLPIYPVVKVVLSKHGDESPYFQDLHMVTTKLATTKEPQDPHEGRAYANRSTLPGSCHKRKGRRPSVDAFSSSDDGDDDRYYPHRDAVLDDYICQVEEASMPDSESVTPKLDLATHRPLGQIRAFSVHRNKSENLNNGSEKLYTK</sequence>
<evidence type="ECO:0000313" key="2">
    <source>
        <dbReference type="EMBL" id="OWZ14117.1"/>
    </source>
</evidence>
<dbReference type="OrthoDB" id="118677at2759"/>
<dbReference type="AlphaFoldDB" id="A0A225WAS8"/>
<name>A0A225WAS8_9STRA</name>
<dbReference type="GO" id="GO:0008233">
    <property type="term" value="F:peptidase activity"/>
    <property type="evidence" value="ECO:0007669"/>
    <property type="project" value="UniProtKB-KW"/>
</dbReference>
<reference evidence="3" key="1">
    <citation type="submission" date="2017-03" db="EMBL/GenBank/DDBJ databases">
        <title>Phytopthora megakarya and P. palmivora, two closely related causual agents of cacao black pod achieved similar genome size and gene model numbers by different mechanisms.</title>
        <authorList>
            <person name="Ali S."/>
            <person name="Shao J."/>
            <person name="Larry D.J."/>
            <person name="Kronmiller B."/>
            <person name="Shen D."/>
            <person name="Strem M.D."/>
            <person name="Melnick R.L."/>
            <person name="Guiltinan M.J."/>
            <person name="Tyler B.M."/>
            <person name="Meinhardt L.W."/>
            <person name="Bailey B.A."/>
        </authorList>
    </citation>
    <scope>NUCLEOTIDE SEQUENCE [LARGE SCALE GENOMIC DNA]</scope>
    <source>
        <strain evidence="3">zdho120</strain>
    </source>
</reference>
<organism evidence="2 3">
    <name type="scientific">Phytophthora megakarya</name>
    <dbReference type="NCBI Taxonomy" id="4795"/>
    <lineage>
        <taxon>Eukaryota</taxon>
        <taxon>Sar</taxon>
        <taxon>Stramenopiles</taxon>
        <taxon>Oomycota</taxon>
        <taxon>Peronosporomycetes</taxon>
        <taxon>Peronosporales</taxon>
        <taxon>Peronosporaceae</taxon>
        <taxon>Phytophthora</taxon>
    </lineage>
</organism>
<dbReference type="EMBL" id="NBNE01001411">
    <property type="protein sequence ID" value="OWZ14117.1"/>
    <property type="molecule type" value="Genomic_DNA"/>
</dbReference>
<keyword evidence="3" id="KW-1185">Reference proteome</keyword>
<keyword evidence="2" id="KW-0378">Hydrolase</keyword>
<evidence type="ECO:0000256" key="1">
    <source>
        <dbReference type="SAM" id="MobiDB-lite"/>
    </source>
</evidence>
<gene>
    <name evidence="2" type="ORF">PHMEG_00012446</name>
</gene>
<dbReference type="Proteomes" id="UP000198211">
    <property type="component" value="Unassembled WGS sequence"/>
</dbReference>
<keyword evidence="2" id="KW-0645">Protease</keyword>
<protein>
    <submittedName>
        <fullName evidence="2">Eukaryotic/viral aspartic protease</fullName>
    </submittedName>
</protein>
<evidence type="ECO:0000313" key="3">
    <source>
        <dbReference type="Proteomes" id="UP000198211"/>
    </source>
</evidence>